<evidence type="ECO:0000259" key="5">
    <source>
        <dbReference type="PROSITE" id="PS50931"/>
    </source>
</evidence>
<dbReference type="PANTHER" id="PTHR30419">
    <property type="entry name" value="HTH-TYPE TRANSCRIPTIONAL REGULATOR YBHD"/>
    <property type="match status" value="1"/>
</dbReference>
<dbReference type="Pfam" id="PF03466">
    <property type="entry name" value="LysR_substrate"/>
    <property type="match status" value="1"/>
</dbReference>
<dbReference type="Gene3D" id="1.10.10.10">
    <property type="entry name" value="Winged helix-like DNA-binding domain superfamily/Winged helix DNA-binding domain"/>
    <property type="match status" value="1"/>
</dbReference>
<dbReference type="SUPFAM" id="SSF46785">
    <property type="entry name" value="Winged helix' DNA-binding domain"/>
    <property type="match status" value="1"/>
</dbReference>
<dbReference type="InterPro" id="IPR036390">
    <property type="entry name" value="WH_DNA-bd_sf"/>
</dbReference>
<dbReference type="RefSeq" id="WP_224140815.1">
    <property type="nucleotide sequence ID" value="NZ_JAIQUM010000053.1"/>
</dbReference>
<dbReference type="InterPro" id="IPR050950">
    <property type="entry name" value="HTH-type_LysR_regulators"/>
</dbReference>
<sequence>MELKQIHYFTEVVKQGSFSKAAEQLYISQPNISNVIKDLEKELDVTLLIRTTRKVELTDTGKLLFQYGQQIFQSLQFFHQELDDMKNRKKGSIKIGIFPMLGMHFFTEILAEFHKRYPGISIRFEEDGAYNLKKSLIQGELDLVVMPLPIEKEEFNFLPFLKGDLRLLVHKNHALANKEEVAWSDLQNEDFIIFREGFSIRDTIFEECKRLGFEPTIICESSQWNFMIEMVSIKQGIAILPQSTQKEIDYTDKHIKVLRLTDPQINWHLGIAWRKESYISNATKTWINFVKERLKL</sequence>
<reference evidence="6" key="1">
    <citation type="submission" date="2024-05" db="EMBL/GenBank/DDBJ databases">
        <title>Metabacillus sp. nov., isolated from the rhizosphere soil of tomato plants.</title>
        <authorList>
            <person name="Ma R."/>
        </authorList>
    </citation>
    <scope>NUCLEOTIDE SEQUENCE</scope>
    <source>
        <strain evidence="6">DBTR6</strain>
    </source>
</reference>
<keyword evidence="7" id="KW-1185">Reference proteome</keyword>
<dbReference type="Proteomes" id="UP001165287">
    <property type="component" value="Unassembled WGS sequence"/>
</dbReference>
<evidence type="ECO:0000313" key="7">
    <source>
        <dbReference type="Proteomes" id="UP001165287"/>
    </source>
</evidence>
<name>A0ABS7UVM2_9BACI</name>
<organism evidence="6 7">
    <name type="scientific">Metabacillus rhizolycopersici</name>
    <dbReference type="NCBI Taxonomy" id="2875709"/>
    <lineage>
        <taxon>Bacteria</taxon>
        <taxon>Bacillati</taxon>
        <taxon>Bacillota</taxon>
        <taxon>Bacilli</taxon>
        <taxon>Bacillales</taxon>
        <taxon>Bacillaceae</taxon>
        <taxon>Metabacillus</taxon>
    </lineage>
</organism>
<dbReference type="InterPro" id="IPR036388">
    <property type="entry name" value="WH-like_DNA-bd_sf"/>
</dbReference>
<comment type="caution">
    <text evidence="6">The sequence shown here is derived from an EMBL/GenBank/DDBJ whole genome shotgun (WGS) entry which is preliminary data.</text>
</comment>
<dbReference type="PANTHER" id="PTHR30419:SF8">
    <property type="entry name" value="NITROGEN ASSIMILATION TRANSCRIPTIONAL ACTIVATOR-RELATED"/>
    <property type="match status" value="1"/>
</dbReference>
<dbReference type="Gene3D" id="3.40.190.290">
    <property type="match status" value="1"/>
</dbReference>
<protein>
    <submittedName>
        <fullName evidence="6">LysR family transcriptional regulator</fullName>
    </submittedName>
</protein>
<dbReference type="EMBL" id="JAIQUM010000053">
    <property type="protein sequence ID" value="MBZ5752361.1"/>
    <property type="molecule type" value="Genomic_DNA"/>
</dbReference>
<dbReference type="InterPro" id="IPR000847">
    <property type="entry name" value="LysR_HTH_N"/>
</dbReference>
<feature type="domain" description="HTH lysR-type" evidence="5">
    <location>
        <begin position="1"/>
        <end position="58"/>
    </location>
</feature>
<dbReference type="SUPFAM" id="SSF53850">
    <property type="entry name" value="Periplasmic binding protein-like II"/>
    <property type="match status" value="1"/>
</dbReference>
<comment type="similarity">
    <text evidence="1">Belongs to the LysR transcriptional regulatory family.</text>
</comment>
<accession>A0ABS7UVM2</accession>
<evidence type="ECO:0000256" key="4">
    <source>
        <dbReference type="ARBA" id="ARBA00023163"/>
    </source>
</evidence>
<evidence type="ECO:0000256" key="2">
    <source>
        <dbReference type="ARBA" id="ARBA00023015"/>
    </source>
</evidence>
<dbReference type="InterPro" id="IPR005119">
    <property type="entry name" value="LysR_subst-bd"/>
</dbReference>
<dbReference type="CDD" id="cd08438">
    <property type="entry name" value="PBP2_CidR"/>
    <property type="match status" value="1"/>
</dbReference>
<dbReference type="Pfam" id="PF00126">
    <property type="entry name" value="HTH_1"/>
    <property type="match status" value="1"/>
</dbReference>
<evidence type="ECO:0000313" key="6">
    <source>
        <dbReference type="EMBL" id="MBZ5752361.1"/>
    </source>
</evidence>
<proteinExistence type="inferred from homology"/>
<keyword evidence="4" id="KW-0804">Transcription</keyword>
<gene>
    <name evidence="6" type="ORF">K9V48_19420</name>
</gene>
<dbReference type="PROSITE" id="PS50931">
    <property type="entry name" value="HTH_LYSR"/>
    <property type="match status" value="1"/>
</dbReference>
<dbReference type="PRINTS" id="PR00039">
    <property type="entry name" value="HTHLYSR"/>
</dbReference>
<keyword evidence="2" id="KW-0805">Transcription regulation</keyword>
<evidence type="ECO:0000256" key="1">
    <source>
        <dbReference type="ARBA" id="ARBA00009437"/>
    </source>
</evidence>
<evidence type="ECO:0000256" key="3">
    <source>
        <dbReference type="ARBA" id="ARBA00023125"/>
    </source>
</evidence>
<keyword evidence="3" id="KW-0238">DNA-binding</keyword>